<reference evidence="3 4" key="1">
    <citation type="submission" date="2019-01" db="EMBL/GenBank/DDBJ databases">
        <title>Egibacter rhizosphaerae EGI 80759T.</title>
        <authorList>
            <person name="Chen D.-D."/>
            <person name="Tian Y."/>
            <person name="Jiao J.-Y."/>
            <person name="Zhang X.-T."/>
            <person name="Zhang Y.-G."/>
            <person name="Zhang Y."/>
            <person name="Xiao M."/>
            <person name="Shu W.-S."/>
            <person name="Li W.-J."/>
        </authorList>
    </citation>
    <scope>NUCLEOTIDE SEQUENCE [LARGE SCALE GENOMIC DNA]</scope>
    <source>
        <strain evidence="3 4">EGI 80759</strain>
    </source>
</reference>
<keyword evidence="4" id="KW-1185">Reference proteome</keyword>
<name>A0A411YJ84_9ACTN</name>
<feature type="domain" description="DUF6458" evidence="2">
    <location>
        <begin position="2"/>
        <end position="55"/>
    </location>
</feature>
<evidence type="ECO:0000313" key="4">
    <source>
        <dbReference type="Proteomes" id="UP000291469"/>
    </source>
</evidence>
<protein>
    <recommendedName>
        <fullName evidence="2">DUF6458 domain-containing protein</fullName>
    </recommendedName>
</protein>
<evidence type="ECO:0000256" key="1">
    <source>
        <dbReference type="SAM" id="Phobius"/>
    </source>
</evidence>
<dbReference type="InterPro" id="IPR045597">
    <property type="entry name" value="DUF6458"/>
</dbReference>
<keyword evidence="1" id="KW-0472">Membrane</keyword>
<keyword evidence="1" id="KW-0812">Transmembrane</keyword>
<dbReference type="EMBL" id="CP036402">
    <property type="protein sequence ID" value="QBI21290.1"/>
    <property type="molecule type" value="Genomic_DNA"/>
</dbReference>
<gene>
    <name evidence="3" type="ORF">ER308_18075</name>
</gene>
<dbReference type="Pfam" id="PF20059">
    <property type="entry name" value="DUF6458"/>
    <property type="match status" value="1"/>
</dbReference>
<accession>A0A411YJ84</accession>
<feature type="transmembrane region" description="Helical" evidence="1">
    <location>
        <begin position="31"/>
        <end position="50"/>
    </location>
</feature>
<proteinExistence type="predicted"/>
<dbReference type="KEGG" id="erz:ER308_18075"/>
<dbReference type="AlphaFoldDB" id="A0A411YJ84"/>
<organism evidence="3 4">
    <name type="scientific">Egibacter rhizosphaerae</name>
    <dbReference type="NCBI Taxonomy" id="1670831"/>
    <lineage>
        <taxon>Bacteria</taxon>
        <taxon>Bacillati</taxon>
        <taxon>Actinomycetota</taxon>
        <taxon>Nitriliruptoria</taxon>
        <taxon>Egibacterales</taxon>
        <taxon>Egibacteraceae</taxon>
        <taxon>Egibacter</taxon>
    </lineage>
</organism>
<dbReference type="RefSeq" id="WP_131156283.1">
    <property type="nucleotide sequence ID" value="NZ_CP036402.1"/>
</dbReference>
<dbReference type="Proteomes" id="UP000291469">
    <property type="component" value="Chromosome"/>
</dbReference>
<evidence type="ECO:0000313" key="3">
    <source>
        <dbReference type="EMBL" id="QBI21290.1"/>
    </source>
</evidence>
<keyword evidence="1" id="KW-1133">Transmembrane helix</keyword>
<evidence type="ECO:0000259" key="2">
    <source>
        <dbReference type="Pfam" id="PF20059"/>
    </source>
</evidence>
<sequence length="72" mass="7360">MTIGGSIGLIVLGAILAFAITADIPGVNLVAVGYILIVGGGAGLVAGLFMRNRRRVVREPGRQTVIEESDGP</sequence>